<dbReference type="AlphaFoldDB" id="A0A409YDQ9"/>
<proteinExistence type="predicted"/>
<reference evidence="1 2" key="1">
    <citation type="journal article" date="2018" name="Evol. Lett.">
        <title>Horizontal gene cluster transfer increased hallucinogenic mushroom diversity.</title>
        <authorList>
            <person name="Reynolds H.T."/>
            <person name="Vijayakumar V."/>
            <person name="Gluck-Thaler E."/>
            <person name="Korotkin H.B."/>
            <person name="Matheny P.B."/>
            <person name="Slot J.C."/>
        </authorList>
    </citation>
    <scope>NUCLEOTIDE SEQUENCE [LARGE SCALE GENOMIC DNA]</scope>
    <source>
        <strain evidence="1 2">SRW20</strain>
    </source>
</reference>
<name>A0A409YDQ9_9AGAR</name>
<sequence>MTSSSFIIKWISMHNNVHMNARKLWKPNVPELMLQHIEQTQLVNQAQHINQRHPVNHVPDVENVLILILP</sequence>
<evidence type="ECO:0000313" key="1">
    <source>
        <dbReference type="EMBL" id="PPR01125.1"/>
    </source>
</evidence>
<evidence type="ECO:0000313" key="2">
    <source>
        <dbReference type="Proteomes" id="UP000284706"/>
    </source>
</evidence>
<accession>A0A409YDQ9</accession>
<dbReference type="EMBL" id="NHYE01000964">
    <property type="protein sequence ID" value="PPR01125.1"/>
    <property type="molecule type" value="Genomic_DNA"/>
</dbReference>
<gene>
    <name evidence="1" type="ORF">CVT26_016067</name>
</gene>
<keyword evidence="2" id="KW-1185">Reference proteome</keyword>
<dbReference type="Proteomes" id="UP000284706">
    <property type="component" value="Unassembled WGS sequence"/>
</dbReference>
<dbReference type="InParanoid" id="A0A409YDQ9"/>
<comment type="caution">
    <text evidence="1">The sequence shown here is derived from an EMBL/GenBank/DDBJ whole genome shotgun (WGS) entry which is preliminary data.</text>
</comment>
<organism evidence="1 2">
    <name type="scientific">Gymnopilus dilepis</name>
    <dbReference type="NCBI Taxonomy" id="231916"/>
    <lineage>
        <taxon>Eukaryota</taxon>
        <taxon>Fungi</taxon>
        <taxon>Dikarya</taxon>
        <taxon>Basidiomycota</taxon>
        <taxon>Agaricomycotina</taxon>
        <taxon>Agaricomycetes</taxon>
        <taxon>Agaricomycetidae</taxon>
        <taxon>Agaricales</taxon>
        <taxon>Agaricineae</taxon>
        <taxon>Hymenogastraceae</taxon>
        <taxon>Gymnopilus</taxon>
    </lineage>
</organism>
<protein>
    <submittedName>
        <fullName evidence="1">Uncharacterized protein</fullName>
    </submittedName>
</protein>